<keyword evidence="2" id="KW-0732">Signal</keyword>
<evidence type="ECO:0000256" key="1">
    <source>
        <dbReference type="SAM" id="MobiDB-lite"/>
    </source>
</evidence>
<keyword evidence="4" id="KW-1185">Reference proteome</keyword>
<organism evidence="3 4">
    <name type="scientific">Aquincola agrisoli</name>
    <dbReference type="NCBI Taxonomy" id="3119538"/>
    <lineage>
        <taxon>Bacteria</taxon>
        <taxon>Pseudomonadati</taxon>
        <taxon>Pseudomonadota</taxon>
        <taxon>Betaproteobacteria</taxon>
        <taxon>Burkholderiales</taxon>
        <taxon>Sphaerotilaceae</taxon>
        <taxon>Aquincola</taxon>
    </lineage>
</organism>
<evidence type="ECO:0000256" key="2">
    <source>
        <dbReference type="SAM" id="SignalP"/>
    </source>
</evidence>
<reference evidence="3 4" key="1">
    <citation type="submission" date="2024-02" db="EMBL/GenBank/DDBJ databases">
        <title>Genome sequence of Aquincola sp. MAHUQ-54.</title>
        <authorList>
            <person name="Huq M.A."/>
        </authorList>
    </citation>
    <scope>NUCLEOTIDE SEQUENCE [LARGE SCALE GENOMIC DNA]</scope>
    <source>
        <strain evidence="3 4">MAHUQ-54</strain>
    </source>
</reference>
<protein>
    <submittedName>
        <fullName evidence="3">Uncharacterized protein</fullName>
    </submittedName>
</protein>
<dbReference type="Proteomes" id="UP001336250">
    <property type="component" value="Unassembled WGS sequence"/>
</dbReference>
<sequence length="200" mass="20391">MAWTARQRWIAYAGAGALTAAAIVTAPPPAPPVDDTLVAAVPATAPAARGAGTAAPAPAPRGGLVLPDAARRAFAPSAADPFAMPAWEAPPPPPASVAPAPVAEVAPPSAPPLPFTYLGKWIEQGQTTVFLSAGGRDHSARVGATLEGGYRVEAIEEHQIVLRYQPLGTLQALPLQAQPGSTRDDVEYAPDTASGETENN</sequence>
<name>A0AAW9Q6W5_9BURK</name>
<dbReference type="RefSeq" id="WP_332287310.1">
    <property type="nucleotide sequence ID" value="NZ_JAZIBG010000003.1"/>
</dbReference>
<evidence type="ECO:0000313" key="4">
    <source>
        <dbReference type="Proteomes" id="UP001336250"/>
    </source>
</evidence>
<proteinExistence type="predicted"/>
<gene>
    <name evidence="3" type="ORF">V4F39_00730</name>
</gene>
<comment type="caution">
    <text evidence="3">The sequence shown here is derived from an EMBL/GenBank/DDBJ whole genome shotgun (WGS) entry which is preliminary data.</text>
</comment>
<evidence type="ECO:0000313" key="3">
    <source>
        <dbReference type="EMBL" id="MEF7612412.1"/>
    </source>
</evidence>
<feature type="region of interest" description="Disordered" evidence="1">
    <location>
        <begin position="175"/>
        <end position="200"/>
    </location>
</feature>
<feature type="chain" id="PRO_5043948152" evidence="2">
    <location>
        <begin position="27"/>
        <end position="200"/>
    </location>
</feature>
<feature type="signal peptide" evidence="2">
    <location>
        <begin position="1"/>
        <end position="26"/>
    </location>
</feature>
<dbReference type="EMBL" id="JAZIBG010000003">
    <property type="protein sequence ID" value="MEF7612412.1"/>
    <property type="molecule type" value="Genomic_DNA"/>
</dbReference>
<dbReference type="AlphaFoldDB" id="A0AAW9Q6W5"/>
<accession>A0AAW9Q6W5</accession>